<keyword evidence="3" id="KW-1185">Reference proteome</keyword>
<accession>A0A1G7V8E8</accession>
<dbReference type="AlphaFoldDB" id="A0A1G7V8E8"/>
<evidence type="ECO:0000313" key="2">
    <source>
        <dbReference type="EMBL" id="SDG55240.1"/>
    </source>
</evidence>
<dbReference type="InterPro" id="IPR008030">
    <property type="entry name" value="NmrA-like"/>
</dbReference>
<dbReference type="PANTHER" id="PTHR47129">
    <property type="entry name" value="QUINONE OXIDOREDUCTASE 2"/>
    <property type="match status" value="1"/>
</dbReference>
<dbReference type="PANTHER" id="PTHR47129:SF1">
    <property type="entry name" value="NMRA-LIKE DOMAIN-CONTAINING PROTEIN"/>
    <property type="match status" value="1"/>
</dbReference>
<name>A0A1G7V8E8_9ACTN</name>
<feature type="domain" description="NmrA-like" evidence="1">
    <location>
        <begin position="2"/>
        <end position="234"/>
    </location>
</feature>
<dbReference type="EMBL" id="FNCF01000004">
    <property type="protein sequence ID" value="SDG55240.1"/>
    <property type="molecule type" value="Genomic_DNA"/>
</dbReference>
<dbReference type="InterPro" id="IPR052718">
    <property type="entry name" value="NmrA-type_oxidoreductase"/>
</dbReference>
<dbReference type="InterPro" id="IPR036291">
    <property type="entry name" value="NAD(P)-bd_dom_sf"/>
</dbReference>
<protein>
    <submittedName>
        <fullName evidence="2">Uncharacterized conserved protein YbjT, contains NAD(P)-binding and DUF2867 domains</fullName>
    </submittedName>
</protein>
<dbReference type="Gene3D" id="3.90.25.10">
    <property type="entry name" value="UDP-galactose 4-epimerase, domain 1"/>
    <property type="match status" value="1"/>
</dbReference>
<dbReference type="Proteomes" id="UP000198863">
    <property type="component" value="Unassembled WGS sequence"/>
</dbReference>
<proteinExistence type="predicted"/>
<gene>
    <name evidence="2" type="ORF">SAMN05660324_2933</name>
</gene>
<dbReference type="Pfam" id="PF05368">
    <property type="entry name" value="NmrA"/>
    <property type="match status" value="1"/>
</dbReference>
<evidence type="ECO:0000259" key="1">
    <source>
        <dbReference type="Pfam" id="PF05368"/>
    </source>
</evidence>
<evidence type="ECO:0000313" key="3">
    <source>
        <dbReference type="Proteomes" id="UP000198863"/>
    </source>
</evidence>
<dbReference type="OrthoDB" id="3243290at2"/>
<reference evidence="3" key="1">
    <citation type="submission" date="2016-10" db="EMBL/GenBank/DDBJ databases">
        <authorList>
            <person name="Varghese N."/>
            <person name="Submissions S."/>
        </authorList>
    </citation>
    <scope>NUCLEOTIDE SEQUENCE [LARGE SCALE GENOMIC DNA]</scope>
    <source>
        <strain evidence="3">DSM 44526</strain>
    </source>
</reference>
<dbReference type="SUPFAM" id="SSF51735">
    <property type="entry name" value="NAD(P)-binding Rossmann-fold domains"/>
    <property type="match status" value="1"/>
</dbReference>
<organism evidence="2 3">
    <name type="scientific">Klenkia brasiliensis</name>
    <dbReference type="NCBI Taxonomy" id="333142"/>
    <lineage>
        <taxon>Bacteria</taxon>
        <taxon>Bacillati</taxon>
        <taxon>Actinomycetota</taxon>
        <taxon>Actinomycetes</taxon>
        <taxon>Geodermatophilales</taxon>
        <taxon>Geodermatophilaceae</taxon>
        <taxon>Klenkia</taxon>
    </lineage>
</organism>
<dbReference type="Gene3D" id="3.40.50.720">
    <property type="entry name" value="NAD(P)-binding Rossmann-like Domain"/>
    <property type="match status" value="1"/>
</dbReference>
<dbReference type="RefSeq" id="WP_091064180.1">
    <property type="nucleotide sequence ID" value="NZ_FNCF01000004.1"/>
</dbReference>
<sequence length="303" mass="31410">MTRLITVTGATGALGGRVARLLAPAAADHDATVRLVVRDASRAPRLPGTAVVAQPGGYADEAGMTEALAGTHTLFLVSAAEAADRTEQHLAAVRAAVAAGVERIVYTSFLGSEAGATFTLTATHAATEEALGDTGLRTTVLRNSMYADFVPFFATPTDDRGAVIAAPAGDGAASFVSRDDAAEVAAAVLLRDHPSTDGRVLDVTGPEALTLADAAAVLAEVTGRDVRYEAQTVEQAWATRRPSGAPDWEVEGWVTSYTAIAAGEMAVVSDVVRSFTGHPALTVREHLQRHPEDWATLRTGSPA</sequence>